<dbReference type="Proteomes" id="UP001221142">
    <property type="component" value="Unassembled WGS sequence"/>
</dbReference>
<dbReference type="AlphaFoldDB" id="A0AAD7CC14"/>
<reference evidence="2" key="1">
    <citation type="submission" date="2023-03" db="EMBL/GenBank/DDBJ databases">
        <title>Massive genome expansion in bonnet fungi (Mycena s.s.) driven by repeated elements and novel gene families across ecological guilds.</title>
        <authorList>
            <consortium name="Lawrence Berkeley National Laboratory"/>
            <person name="Harder C.B."/>
            <person name="Miyauchi S."/>
            <person name="Viragh M."/>
            <person name="Kuo A."/>
            <person name="Thoen E."/>
            <person name="Andreopoulos B."/>
            <person name="Lu D."/>
            <person name="Skrede I."/>
            <person name="Drula E."/>
            <person name="Henrissat B."/>
            <person name="Morin E."/>
            <person name="Kohler A."/>
            <person name="Barry K."/>
            <person name="LaButti K."/>
            <person name="Morin E."/>
            <person name="Salamov A."/>
            <person name="Lipzen A."/>
            <person name="Mereny Z."/>
            <person name="Hegedus B."/>
            <person name="Baldrian P."/>
            <person name="Stursova M."/>
            <person name="Weitz H."/>
            <person name="Taylor A."/>
            <person name="Grigoriev I.V."/>
            <person name="Nagy L.G."/>
            <person name="Martin F."/>
            <person name="Kauserud H."/>
        </authorList>
    </citation>
    <scope>NUCLEOTIDE SEQUENCE</scope>
    <source>
        <strain evidence="2">9284</strain>
    </source>
</reference>
<accession>A0AAD7CC14</accession>
<feature type="region of interest" description="Disordered" evidence="1">
    <location>
        <begin position="1"/>
        <end position="20"/>
    </location>
</feature>
<dbReference type="Gene3D" id="3.80.10.10">
    <property type="entry name" value="Ribonuclease Inhibitor"/>
    <property type="match status" value="1"/>
</dbReference>
<dbReference type="SUPFAM" id="SSF52047">
    <property type="entry name" value="RNI-like"/>
    <property type="match status" value="1"/>
</dbReference>
<evidence type="ECO:0008006" key="4">
    <source>
        <dbReference type="Google" id="ProtNLM"/>
    </source>
</evidence>
<evidence type="ECO:0000313" key="2">
    <source>
        <dbReference type="EMBL" id="KAJ7644345.1"/>
    </source>
</evidence>
<dbReference type="InterPro" id="IPR032675">
    <property type="entry name" value="LRR_dom_sf"/>
</dbReference>
<evidence type="ECO:0000313" key="3">
    <source>
        <dbReference type="Proteomes" id="UP001221142"/>
    </source>
</evidence>
<proteinExistence type="predicted"/>
<organism evidence="2 3">
    <name type="scientific">Roridomyces roridus</name>
    <dbReference type="NCBI Taxonomy" id="1738132"/>
    <lineage>
        <taxon>Eukaryota</taxon>
        <taxon>Fungi</taxon>
        <taxon>Dikarya</taxon>
        <taxon>Basidiomycota</taxon>
        <taxon>Agaricomycotina</taxon>
        <taxon>Agaricomycetes</taxon>
        <taxon>Agaricomycetidae</taxon>
        <taxon>Agaricales</taxon>
        <taxon>Marasmiineae</taxon>
        <taxon>Mycenaceae</taxon>
        <taxon>Roridomyces</taxon>
    </lineage>
</organism>
<keyword evidence="3" id="KW-1185">Reference proteome</keyword>
<gene>
    <name evidence="2" type="ORF">FB45DRAFT_824472</name>
</gene>
<dbReference type="Gene3D" id="1.20.1280.50">
    <property type="match status" value="1"/>
</dbReference>
<sequence>MPGKRGSRPVFVPPPAEDSPFSDFLAKDVIPSTNERNQIREILAEKTAHLANLNAKVPKRRTGKKVPRQLRADLDRARKFIRFHQALIAPWRRLPVEIMSEIFLFTLEVTNVNDNQNDFWNDSRNGTLLLGGICKTWRQIALSTPALWSVLSVTLHDAKHPLVWVPTWLERSRSFPVHLQVFWGDKTPLEVLDPIVSTFAAHLHHTAGLWVDGLDIEDPGLVDASYPKATFPTAKSLYAPLLNTVAADLPPGSSWDWIRAACRASPRLVRLTTSDYSNDWSPMISNLKKLHFIDPITMANALQVLENAPNLQDISFDIDGPATTTSSGQVLVMESVTRLEITSTDSLGEFLSQIALPSMTELGVHQIMQWSGPQFHEFITRSACALSVLDFYDIQLPEEALIECLNLKACHTLEGLVVSDCIPPANQLLDHLTYRTHPFPNPHLVSLELGGIHSGDGILATLIASRVAVPASLPTDAPPPARLRKLRFSFFQIAEPERDITHRRDMEELKLLEDTYPELDMAWPGRESTDLN</sequence>
<protein>
    <recommendedName>
        <fullName evidence="4">F-box domain-containing protein</fullName>
    </recommendedName>
</protein>
<evidence type="ECO:0000256" key="1">
    <source>
        <dbReference type="SAM" id="MobiDB-lite"/>
    </source>
</evidence>
<name>A0AAD7CC14_9AGAR</name>
<comment type="caution">
    <text evidence="2">The sequence shown here is derived from an EMBL/GenBank/DDBJ whole genome shotgun (WGS) entry which is preliminary data.</text>
</comment>
<dbReference type="EMBL" id="JARKIF010000003">
    <property type="protein sequence ID" value="KAJ7644345.1"/>
    <property type="molecule type" value="Genomic_DNA"/>
</dbReference>